<name>A0A369ATG1_9FIRM</name>
<dbReference type="Gene3D" id="1.10.10.1410">
    <property type="match status" value="1"/>
</dbReference>
<dbReference type="InterPro" id="IPR009430">
    <property type="entry name" value="GvpL/GvpF"/>
</dbReference>
<protein>
    <submittedName>
        <fullName evidence="7">Gas vesicle protein GvpL/GvpF</fullName>
    </submittedName>
</protein>
<comment type="caution">
    <text evidence="7">The sequence shown here is derived from an EMBL/GenBank/DDBJ whole genome shotgun (WGS) entry which is preliminary data.</text>
</comment>
<reference evidence="7 8" key="1">
    <citation type="submission" date="2018-07" db="EMBL/GenBank/DDBJ databases">
        <title>Genomic Encyclopedia of Type Strains, Phase IV (KMG-IV): sequencing the most valuable type-strain genomes for metagenomic binning, comparative biology and taxonomic classification.</title>
        <authorList>
            <person name="Goeker M."/>
        </authorList>
    </citation>
    <scope>NUCLEOTIDE SEQUENCE [LARGE SCALE GENOMIC DNA]</scope>
    <source>
        <strain evidence="7 8">DSM 27016</strain>
    </source>
</reference>
<dbReference type="GO" id="GO:0031411">
    <property type="term" value="C:gas vesicle"/>
    <property type="evidence" value="ECO:0007669"/>
    <property type="project" value="UniProtKB-SubCell"/>
</dbReference>
<dbReference type="PANTHER" id="PTHR36852:SF1">
    <property type="entry name" value="PROTEIN GVPL 2"/>
    <property type="match status" value="1"/>
</dbReference>
<dbReference type="RefSeq" id="WP_170138187.1">
    <property type="nucleotide sequence ID" value="NZ_QPJT01000021.1"/>
</dbReference>
<dbReference type="PANTHER" id="PTHR36852">
    <property type="entry name" value="PROTEIN GVPL 2"/>
    <property type="match status" value="1"/>
</dbReference>
<dbReference type="AlphaFoldDB" id="A0A369ATG1"/>
<evidence type="ECO:0000313" key="7">
    <source>
        <dbReference type="EMBL" id="RCX12511.1"/>
    </source>
</evidence>
<evidence type="ECO:0000256" key="1">
    <source>
        <dbReference type="ARBA" id="ARBA00005436"/>
    </source>
</evidence>
<comment type="similarity">
    <text evidence="1">Belongs to the eukaryotic ribosomal protein P1/P2 family.</text>
</comment>
<dbReference type="GO" id="GO:0005840">
    <property type="term" value="C:ribosome"/>
    <property type="evidence" value="ECO:0007669"/>
    <property type="project" value="UniProtKB-KW"/>
</dbReference>
<evidence type="ECO:0000256" key="3">
    <source>
        <dbReference type="ARBA" id="ARBA00022987"/>
    </source>
</evidence>
<keyword evidence="8" id="KW-1185">Reference proteome</keyword>
<comment type="similarity">
    <text evidence="6">Belongs to the gas vesicle GvpF/GvpL family.</text>
</comment>
<dbReference type="GO" id="GO:0031412">
    <property type="term" value="P:gas vesicle organization"/>
    <property type="evidence" value="ECO:0007669"/>
    <property type="project" value="InterPro"/>
</dbReference>
<dbReference type="EMBL" id="QPJT01000021">
    <property type="protein sequence ID" value="RCX12511.1"/>
    <property type="molecule type" value="Genomic_DNA"/>
</dbReference>
<dbReference type="InterPro" id="IPR038716">
    <property type="entry name" value="P1/P2_N_sf"/>
</dbReference>
<dbReference type="GO" id="GO:1990904">
    <property type="term" value="C:ribonucleoprotein complex"/>
    <property type="evidence" value="ECO:0007669"/>
    <property type="project" value="UniProtKB-KW"/>
</dbReference>
<accession>A0A369ATG1</accession>
<dbReference type="Proteomes" id="UP000253034">
    <property type="component" value="Unassembled WGS sequence"/>
</dbReference>
<evidence type="ECO:0000313" key="8">
    <source>
        <dbReference type="Proteomes" id="UP000253034"/>
    </source>
</evidence>
<keyword evidence="2" id="KW-0689">Ribosomal protein</keyword>
<organism evidence="7 8">
    <name type="scientific">Anaerobacterium chartisolvens</name>
    <dbReference type="NCBI Taxonomy" id="1297424"/>
    <lineage>
        <taxon>Bacteria</taxon>
        <taxon>Bacillati</taxon>
        <taxon>Bacillota</taxon>
        <taxon>Clostridia</taxon>
        <taxon>Eubacteriales</taxon>
        <taxon>Oscillospiraceae</taxon>
        <taxon>Anaerobacterium</taxon>
    </lineage>
</organism>
<comment type="subcellular location">
    <subcellularLocation>
        <location evidence="5">Gas vesicle</location>
    </subcellularLocation>
</comment>
<evidence type="ECO:0000256" key="2">
    <source>
        <dbReference type="ARBA" id="ARBA00022980"/>
    </source>
</evidence>
<evidence type="ECO:0000256" key="5">
    <source>
        <dbReference type="ARBA" id="ARBA00035108"/>
    </source>
</evidence>
<dbReference type="Pfam" id="PF06386">
    <property type="entry name" value="GvpL_GvpF"/>
    <property type="match status" value="1"/>
</dbReference>
<evidence type="ECO:0000256" key="4">
    <source>
        <dbReference type="ARBA" id="ARBA00023274"/>
    </source>
</evidence>
<keyword evidence="3" id="KW-0304">Gas vesicle</keyword>
<keyword evidence="4" id="KW-0687">Ribonucleoprotein</keyword>
<proteinExistence type="inferred from homology"/>
<evidence type="ECO:0000256" key="6">
    <source>
        <dbReference type="ARBA" id="ARBA00035643"/>
    </source>
</evidence>
<sequence>MEYIYAAMFLQELGKEINEDNIKKIFSALHMEAEADKLQVFVPALSILSCAKSEKIKKYQHNSFFQQFTGLQKRFDSLRAAMLKDDEKPSDMEREKDRWGRGIDGEKLGGSEDSACIDDSVCTDSVCTDNVCTDSVCMEHSAGVENDGEESSATQDGGQSDLTIKCCCEKSVHVLPARYIYGVTCGGANEGLGAIGLGGAEVYTIPYMDISAVVHDCDTIPYQSDDEAVVKDWLFTQQEVLDVVMNKFGAVLPMSFDMIIEENEQKSPEQVVESWLEENYQRFQRTMEKVKNRQEFGVQVVLDTEDIGKSLLESDEELRLKRHEIDCKPQGAAYMERELLKDLLREKIEQRADLYFKEFYGRIRNCVDDVVIEKAKKVGGNKQMIMNLSCLVDKDRLKDLGKELERIEANAFISVRFSGPWAPYSFVAAEKGGQ</sequence>
<gene>
    <name evidence="7" type="ORF">DFR58_12115</name>
</gene>